<keyword evidence="1" id="KW-0496">Mitochondrion</keyword>
<proteinExistence type="predicted"/>
<dbReference type="AlphaFoldDB" id="A0A101M5D4"/>
<sequence>MSLKVYPAGSPLAVSPLYIFICLAQATRVLVSGSGALSIHISKARLRSLPSTYHHYHHNYTTSYLAFTRQTMKERGEGSSFLVQAGDAWPDSEVACIHLLTYVMIP</sequence>
<reference evidence="1" key="1">
    <citation type="journal article" date="2015" name="Genome Biol. Evol.">
        <title>Organellar Genomes of White Spruce (Picea glauca): Assembly and Annotation.</title>
        <authorList>
            <person name="Jackman S.D."/>
            <person name="Warren R.L."/>
            <person name="Gibb E.A."/>
            <person name="Vandervalk B.P."/>
            <person name="Mohamadi H."/>
            <person name="Chu J."/>
            <person name="Raymond A."/>
            <person name="Pleasance S."/>
            <person name="Coope R."/>
            <person name="Wildung M.R."/>
            <person name="Ritland C.E."/>
            <person name="Bousquet J."/>
            <person name="Jones S.J."/>
            <person name="Bohlmann J."/>
            <person name="Birol I."/>
        </authorList>
    </citation>
    <scope>NUCLEOTIDE SEQUENCE [LARGE SCALE GENOMIC DNA]</scope>
    <source>
        <tissue evidence="1">Flushing bud</tissue>
    </source>
</reference>
<protein>
    <submittedName>
        <fullName evidence="1">Uncharacterized protein</fullName>
    </submittedName>
</protein>
<comment type="caution">
    <text evidence="1">The sequence shown here is derived from an EMBL/GenBank/DDBJ whole genome shotgun (WGS) entry which is preliminary data.</text>
</comment>
<organism evidence="1">
    <name type="scientific">Picea glauca</name>
    <name type="common">White spruce</name>
    <name type="synonym">Pinus glauca</name>
    <dbReference type="NCBI Taxonomy" id="3330"/>
    <lineage>
        <taxon>Eukaryota</taxon>
        <taxon>Viridiplantae</taxon>
        <taxon>Streptophyta</taxon>
        <taxon>Embryophyta</taxon>
        <taxon>Tracheophyta</taxon>
        <taxon>Spermatophyta</taxon>
        <taxon>Pinopsida</taxon>
        <taxon>Pinidae</taxon>
        <taxon>Conifers I</taxon>
        <taxon>Pinales</taxon>
        <taxon>Pinaceae</taxon>
        <taxon>Picea</taxon>
    </lineage>
</organism>
<dbReference type="EMBL" id="LKAM01000001">
    <property type="protein sequence ID" value="KUM51135.1"/>
    <property type="molecule type" value="Genomic_DNA"/>
</dbReference>
<gene>
    <name evidence="1" type="ORF">ABT39_MTgene981</name>
</gene>
<geneLocation type="mitochondrion" evidence="1"/>
<name>A0A101M5D4_PICGL</name>
<accession>A0A101M5D4</accession>
<evidence type="ECO:0000313" key="1">
    <source>
        <dbReference type="EMBL" id="KUM51135.1"/>
    </source>
</evidence>